<keyword evidence="2" id="KW-1185">Reference proteome</keyword>
<organism evidence="1 2">
    <name type="scientific">Clarias magur</name>
    <name type="common">Asian catfish</name>
    <name type="synonym">Macropteronotus magur</name>
    <dbReference type="NCBI Taxonomy" id="1594786"/>
    <lineage>
        <taxon>Eukaryota</taxon>
        <taxon>Metazoa</taxon>
        <taxon>Chordata</taxon>
        <taxon>Craniata</taxon>
        <taxon>Vertebrata</taxon>
        <taxon>Euteleostomi</taxon>
        <taxon>Actinopterygii</taxon>
        <taxon>Neopterygii</taxon>
        <taxon>Teleostei</taxon>
        <taxon>Ostariophysi</taxon>
        <taxon>Siluriformes</taxon>
        <taxon>Clariidae</taxon>
        <taxon>Clarias</taxon>
    </lineage>
</organism>
<sequence>MSCCDTLLLSRAGHLGDSDSCHGIKSDLSRLSLQRHNWKGAHKASVGCPYLETDGEPGDFDPMNIAKQLRDLGDHYDATVIQPLMRDVQRARTDQVASMFTNRVEYLCKTWVAERPEIVPEKHLLKATMTLSLYLKNNCPDLKEYVRDAIFHILNNQLGSWIMQQGGWESVSSPL</sequence>
<dbReference type="PANTHER" id="PTHR36466:SF1">
    <property type="entry name" value="BCL-2-LIKE PROTEIN 15"/>
    <property type="match status" value="1"/>
</dbReference>
<dbReference type="OrthoDB" id="9950208at2759"/>
<evidence type="ECO:0000313" key="1">
    <source>
        <dbReference type="EMBL" id="KAF5895884.1"/>
    </source>
</evidence>
<name>A0A8J4UCM8_CLAMG</name>
<evidence type="ECO:0000313" key="2">
    <source>
        <dbReference type="Proteomes" id="UP000727407"/>
    </source>
</evidence>
<protein>
    <submittedName>
        <fullName evidence="1">Bcl-2-like protein 15</fullName>
    </submittedName>
</protein>
<dbReference type="PANTHER" id="PTHR36466">
    <property type="entry name" value="BCL-2-LIKE PROTEIN 15"/>
    <property type="match status" value="1"/>
</dbReference>
<dbReference type="Gene3D" id="1.10.437.10">
    <property type="entry name" value="Blc2-like"/>
    <property type="match status" value="1"/>
</dbReference>
<proteinExistence type="predicted"/>
<dbReference type="AlphaFoldDB" id="A0A8J4UCM8"/>
<dbReference type="InterPro" id="IPR036834">
    <property type="entry name" value="Bcl-2-like_sf"/>
</dbReference>
<dbReference type="Proteomes" id="UP000727407">
    <property type="component" value="Unassembled WGS sequence"/>
</dbReference>
<accession>A0A8J4UCM8</accession>
<dbReference type="GO" id="GO:0042981">
    <property type="term" value="P:regulation of apoptotic process"/>
    <property type="evidence" value="ECO:0007669"/>
    <property type="project" value="InterPro"/>
</dbReference>
<dbReference type="EMBL" id="QNUK01000301">
    <property type="protein sequence ID" value="KAF5895884.1"/>
    <property type="molecule type" value="Genomic_DNA"/>
</dbReference>
<comment type="caution">
    <text evidence="1">The sequence shown here is derived from an EMBL/GenBank/DDBJ whole genome shotgun (WGS) entry which is preliminary data.</text>
</comment>
<gene>
    <name evidence="1" type="ORF">DAT39_014414</name>
</gene>
<dbReference type="SUPFAM" id="SSF56854">
    <property type="entry name" value="Bcl-2 inhibitors of programmed cell death"/>
    <property type="match status" value="1"/>
</dbReference>
<reference evidence="1" key="1">
    <citation type="submission" date="2020-07" db="EMBL/GenBank/DDBJ databases">
        <title>Clarias magur genome sequencing, assembly and annotation.</title>
        <authorList>
            <person name="Kushwaha B."/>
            <person name="Kumar R."/>
            <person name="Das P."/>
            <person name="Joshi C.G."/>
            <person name="Kumar D."/>
            <person name="Nagpure N.S."/>
            <person name="Pandey M."/>
            <person name="Agarwal S."/>
            <person name="Srivastava S."/>
            <person name="Singh M."/>
            <person name="Sahoo L."/>
            <person name="Jayasankar P."/>
            <person name="Meher P.K."/>
            <person name="Koringa P.G."/>
            <person name="Iquebal M.A."/>
            <person name="Das S.P."/>
            <person name="Bit A."/>
            <person name="Patnaik S."/>
            <person name="Patel N."/>
            <person name="Shah T.M."/>
            <person name="Hinsu A."/>
            <person name="Jena J.K."/>
        </authorList>
    </citation>
    <scope>NUCLEOTIDE SEQUENCE</scope>
    <source>
        <strain evidence="1">CIFAMagur01</strain>
        <tissue evidence="1">Testis</tissue>
    </source>
</reference>
<dbReference type="InterPro" id="IPR033543">
    <property type="entry name" value="BCL2L15"/>
</dbReference>